<comment type="caution">
    <text evidence="1">The sequence shown here is derived from an EMBL/GenBank/DDBJ whole genome shotgun (WGS) entry which is preliminary data.</text>
</comment>
<dbReference type="InterPro" id="IPR036565">
    <property type="entry name" value="Mur-like_cat_sf"/>
</dbReference>
<dbReference type="SUPFAM" id="SSF53623">
    <property type="entry name" value="MurD-like peptide ligases, catalytic domain"/>
    <property type="match status" value="1"/>
</dbReference>
<dbReference type="Proteomes" id="UP001257914">
    <property type="component" value="Unassembled WGS sequence"/>
</dbReference>
<organism evidence="1 2">
    <name type="scientific">Psychrosphaera aquimarina</name>
    <dbReference type="NCBI Taxonomy" id="2044854"/>
    <lineage>
        <taxon>Bacteria</taxon>
        <taxon>Pseudomonadati</taxon>
        <taxon>Pseudomonadota</taxon>
        <taxon>Gammaproteobacteria</taxon>
        <taxon>Alteromonadales</taxon>
        <taxon>Pseudoalteromonadaceae</taxon>
        <taxon>Psychrosphaera</taxon>
    </lineage>
</organism>
<sequence length="41" mass="4218">MSSAQKSIMMGEIFEVDLPLAGDFQMSNALVAAGLCIATGV</sequence>
<evidence type="ECO:0000313" key="1">
    <source>
        <dbReference type="EMBL" id="MDU0112613.1"/>
    </source>
</evidence>
<dbReference type="RefSeq" id="WP_315946329.1">
    <property type="nucleotide sequence ID" value="NZ_JAWCUA010000004.1"/>
</dbReference>
<keyword evidence="2" id="KW-1185">Reference proteome</keyword>
<dbReference type="EMBL" id="JAWCUA010000004">
    <property type="protein sequence ID" value="MDU0112613.1"/>
    <property type="molecule type" value="Genomic_DNA"/>
</dbReference>
<reference evidence="1 2" key="1">
    <citation type="submission" date="2023-10" db="EMBL/GenBank/DDBJ databases">
        <title>Psychrosphaera aquimaarina strain SW33 isolated from seawater.</title>
        <authorList>
            <person name="Bayburt H."/>
            <person name="Kim J.M."/>
            <person name="Choi B.J."/>
            <person name="Jeon C.O."/>
        </authorList>
    </citation>
    <scope>NUCLEOTIDE SEQUENCE [LARGE SCALE GENOMIC DNA]</scope>
    <source>
        <strain evidence="1 2">KCTC 52743</strain>
    </source>
</reference>
<accession>A0ABU3QZZ0</accession>
<protein>
    <submittedName>
        <fullName evidence="1">Uncharacterized protein</fullName>
    </submittedName>
</protein>
<name>A0ABU3QZZ0_9GAMM</name>
<evidence type="ECO:0000313" key="2">
    <source>
        <dbReference type="Proteomes" id="UP001257914"/>
    </source>
</evidence>
<gene>
    <name evidence="1" type="ORF">RT723_06260</name>
</gene>
<proteinExistence type="predicted"/>